<dbReference type="Proteomes" id="UP000824633">
    <property type="component" value="Chromosome"/>
</dbReference>
<dbReference type="EMBL" id="AP024849">
    <property type="protein sequence ID" value="BCZ45509.1"/>
    <property type="molecule type" value="Genomic_DNA"/>
</dbReference>
<proteinExistence type="predicted"/>
<organism evidence="1 2">
    <name type="scientific">Clostridium gelidum</name>
    <dbReference type="NCBI Taxonomy" id="704125"/>
    <lineage>
        <taxon>Bacteria</taxon>
        <taxon>Bacillati</taxon>
        <taxon>Bacillota</taxon>
        <taxon>Clostridia</taxon>
        <taxon>Eubacteriales</taxon>
        <taxon>Clostridiaceae</taxon>
        <taxon>Clostridium</taxon>
    </lineage>
</organism>
<keyword evidence="2" id="KW-1185">Reference proteome</keyword>
<accession>A0ABN6IYM9</accession>
<gene>
    <name evidence="1" type="ORF">psyc5s11_15760</name>
</gene>
<name>A0ABN6IYM9_9CLOT</name>
<evidence type="ECO:0000313" key="2">
    <source>
        <dbReference type="Proteomes" id="UP000824633"/>
    </source>
</evidence>
<reference evidence="2" key="1">
    <citation type="submission" date="2021-07" db="EMBL/GenBank/DDBJ databases">
        <title>Complete genome sequencing of a Clostridium isolate.</title>
        <authorList>
            <person name="Ueki A."/>
            <person name="Tonouchi A."/>
        </authorList>
    </citation>
    <scope>NUCLEOTIDE SEQUENCE [LARGE SCALE GENOMIC DNA]</scope>
    <source>
        <strain evidence="2">C5S11</strain>
    </source>
</reference>
<protein>
    <submittedName>
        <fullName evidence="1">Uncharacterized protein</fullName>
    </submittedName>
</protein>
<evidence type="ECO:0000313" key="1">
    <source>
        <dbReference type="EMBL" id="BCZ45509.1"/>
    </source>
</evidence>
<sequence length="91" mass="10654">MWSDVTYVGVSYCHGYKNKIDIIYNIHLNDGTIVNACDSDDYFKNIVNLDNFMKDKGVEINRSKIQPNDYSGFEERYEGDKMQVIFEILNK</sequence>